<name>A0A2T4DWA2_9BACT</name>
<proteinExistence type="predicted"/>
<comment type="caution">
    <text evidence="1">The sequence shown here is derived from an EMBL/GenBank/DDBJ whole genome shotgun (WGS) entry which is preliminary data.</text>
</comment>
<protein>
    <submittedName>
        <fullName evidence="1">Antirestriction protein</fullName>
    </submittedName>
</protein>
<reference evidence="1 2" key="1">
    <citation type="submission" date="2018-03" db="EMBL/GenBank/DDBJ databases">
        <title>Cross-interface Injection: A General Nanoliter Liquid Handling Method Applied to Single Cells Genome Amplification Automated Nanoliter Liquid Handling Applied to Single Cell Multiple Displacement Amplification.</title>
        <authorList>
            <person name="Yun J."/>
            <person name="Xu P."/>
            <person name="Xu J."/>
            <person name="Dai X."/>
            <person name="Wang Y."/>
            <person name="Zheng X."/>
            <person name="Cao C."/>
            <person name="Yi Q."/>
            <person name="Zhu Y."/>
            <person name="Wang L."/>
            <person name="Dong Z."/>
            <person name="Huang Y."/>
            <person name="Huang L."/>
            <person name="Du W."/>
        </authorList>
    </citation>
    <scope>NUCLEOTIDE SEQUENCE [LARGE SCALE GENOMIC DNA]</scope>
    <source>
        <strain evidence="1 2">Z-D1-2</strain>
    </source>
</reference>
<gene>
    <name evidence="1" type="ORF">C9994_00055</name>
</gene>
<sequence>MISVTNYQDNIKQVNLAKLPKVYQDGHEFFMEAKDWYNKDKTVQESIDLYLQKLNQQLSCTKPKTEKGAYFINSFLGLHTKTINKRLLGNYISSLQKAIAAKQITKSSIYARHIQKIQEKLISQYNKLEGNKKIKIFINKEWKAELQRAITSSELNGLSGLAVSRKAHLPATNTGKRSLSIFDSMNDINTAPSESSFRLAGDLGKLLGDLEMFELAITLEGDQGGGKTRFGYQLADAFAGLNNQVAIFSLEIGRRSDLIRRMREEYVTPANRGKIFITDQLPDSFETIRKAAKEFDVVVIDSWNKLNAHSSEFDKLRKDFPDTIFIVIFQRTTQGTIRGGTAPLYDASINLEVVKVDDSFKNNYAVATKNRYGETGIQYNIYSKRLINSEPLKQEDNE</sequence>
<dbReference type="EMBL" id="PYVU01000001">
    <property type="protein sequence ID" value="PTB97988.1"/>
    <property type="molecule type" value="Genomic_DNA"/>
</dbReference>
<dbReference type="Proteomes" id="UP000240608">
    <property type="component" value="Unassembled WGS sequence"/>
</dbReference>
<dbReference type="SUPFAM" id="SSF52540">
    <property type="entry name" value="P-loop containing nucleoside triphosphate hydrolases"/>
    <property type="match status" value="1"/>
</dbReference>
<dbReference type="Gene3D" id="3.40.50.300">
    <property type="entry name" value="P-loop containing nucleotide triphosphate hydrolases"/>
    <property type="match status" value="1"/>
</dbReference>
<evidence type="ECO:0000313" key="2">
    <source>
        <dbReference type="Proteomes" id="UP000240608"/>
    </source>
</evidence>
<dbReference type="InterPro" id="IPR027417">
    <property type="entry name" value="P-loop_NTPase"/>
</dbReference>
<dbReference type="AlphaFoldDB" id="A0A2T4DWA2"/>
<organism evidence="1 2">
    <name type="scientific">Marivirga lumbricoides</name>
    <dbReference type="NCBI Taxonomy" id="1046115"/>
    <lineage>
        <taxon>Bacteria</taxon>
        <taxon>Pseudomonadati</taxon>
        <taxon>Bacteroidota</taxon>
        <taxon>Cytophagia</taxon>
        <taxon>Cytophagales</taxon>
        <taxon>Marivirgaceae</taxon>
        <taxon>Marivirga</taxon>
    </lineage>
</organism>
<evidence type="ECO:0000313" key="1">
    <source>
        <dbReference type="EMBL" id="PTB97988.1"/>
    </source>
</evidence>
<accession>A0A2T4DWA2</accession>